<evidence type="ECO:0000256" key="2">
    <source>
        <dbReference type="ARBA" id="ARBA00022801"/>
    </source>
</evidence>
<dbReference type="GO" id="GO:0140097">
    <property type="term" value="F:catalytic activity, acting on DNA"/>
    <property type="evidence" value="ECO:0007669"/>
    <property type="project" value="UniProtKB-ARBA"/>
</dbReference>
<keyword evidence="4" id="KW-0067">ATP-binding</keyword>
<dbReference type="GO" id="GO:0051607">
    <property type="term" value="P:defense response to virus"/>
    <property type="evidence" value="ECO:0007669"/>
    <property type="project" value="UniProtKB-KW"/>
</dbReference>
<dbReference type="PANTHER" id="PTHR47959:SF16">
    <property type="entry name" value="CRISPR-ASSOCIATED NUCLEASE_HELICASE CAS3-RELATED"/>
    <property type="match status" value="1"/>
</dbReference>
<protein>
    <submittedName>
        <fullName evidence="8">CRISPR-associated helicase Cas3</fullName>
    </submittedName>
</protein>
<dbReference type="OrthoDB" id="43851at2157"/>
<dbReference type="RefSeq" id="WP_125671989.1">
    <property type="nucleotide sequence ID" value="NZ_RCOS01000124.1"/>
</dbReference>
<accession>A0A3R9PUC5</accession>
<dbReference type="InterPro" id="IPR006474">
    <property type="entry name" value="Helicase_Cas3_CRISPR-ass_core"/>
</dbReference>
<dbReference type="AlphaFoldDB" id="A0A3R9PUC5"/>
<dbReference type="PANTHER" id="PTHR47959">
    <property type="entry name" value="ATP-DEPENDENT RNA HELICASE RHLE-RELATED"/>
    <property type="match status" value="1"/>
</dbReference>
<feature type="domain" description="Helicase ATP-binding" evidence="6">
    <location>
        <begin position="37"/>
        <end position="220"/>
    </location>
</feature>
<dbReference type="Pfam" id="PF00270">
    <property type="entry name" value="DEAD"/>
    <property type="match status" value="1"/>
</dbReference>
<sequence>MNLIDCYREVLGILERQGKKIGRRAILETALKSLQEDLESERKPFYIIRAPTGYGKTTFSYSLLLFSLPDNSYFEKIIHVLPMRSIIEDAYKSASSLFGCNVGYQMMDSSRDPFLLRHLTFTTVDTFTYDLMKLNTAKIWEIESHKRHGYDYFTQASVLLSAIVFDEAHTILENKYMAGAFLTVLNVLLKFGTPIFVMTATISSGYAKQLKKRAKDEGYAFRIIPEFNEEIEDDFFKRERNKKFKIRIVKGHPLEFIEEGKINLIVVNRVDRAIKIYKELEKRDVRSEKLLIHGRFKSSDRNRIMDKLIELKKSGIPYIIVSTQVIEAGVDMSSDVLITDFAPLSSLIQRMGRNARYEEEEGKIYLIDLSYLGKKASLPYSNDVFDLTLRVIKENSKDDELNINPRIPREYQFMLDKIYRNIMYKSYNIEDIILNPFYRAEDVLRELKEEIKKKGAFLREYPLLLTINGEDVPISEYILKKLLDIYPGSIYCNGKPISKEDIKRIKREVALGKKRVLSLEDNVARKIYNDRFGLHLEGQ</sequence>
<dbReference type="GO" id="GO:0016787">
    <property type="term" value="F:hydrolase activity"/>
    <property type="evidence" value="ECO:0007669"/>
    <property type="project" value="UniProtKB-KW"/>
</dbReference>
<dbReference type="InterPro" id="IPR011545">
    <property type="entry name" value="DEAD/DEAH_box_helicase_dom"/>
</dbReference>
<keyword evidence="9" id="KW-1185">Reference proteome</keyword>
<gene>
    <name evidence="8" type="primary">cas3</name>
    <name evidence="8" type="ORF">D6D85_10875</name>
</gene>
<evidence type="ECO:0000259" key="6">
    <source>
        <dbReference type="PROSITE" id="PS51192"/>
    </source>
</evidence>
<evidence type="ECO:0000313" key="9">
    <source>
        <dbReference type="Proteomes" id="UP000277582"/>
    </source>
</evidence>
<evidence type="ECO:0000256" key="1">
    <source>
        <dbReference type="ARBA" id="ARBA00022741"/>
    </source>
</evidence>
<evidence type="ECO:0000256" key="4">
    <source>
        <dbReference type="ARBA" id="ARBA00022840"/>
    </source>
</evidence>
<evidence type="ECO:0000256" key="3">
    <source>
        <dbReference type="ARBA" id="ARBA00022806"/>
    </source>
</evidence>
<dbReference type="Pfam" id="PF22590">
    <property type="entry name" value="Cas3-like_C_2"/>
    <property type="match status" value="1"/>
</dbReference>
<keyword evidence="5" id="KW-0051">Antiviral defense</keyword>
<dbReference type="NCBIfam" id="TIGR01587">
    <property type="entry name" value="cas3_core"/>
    <property type="match status" value="1"/>
</dbReference>
<dbReference type="InterPro" id="IPR014001">
    <property type="entry name" value="Helicase_ATP-bd"/>
</dbReference>
<keyword evidence="1" id="KW-0547">Nucleotide-binding</keyword>
<evidence type="ECO:0000313" key="8">
    <source>
        <dbReference type="EMBL" id="RSN73288.1"/>
    </source>
</evidence>
<dbReference type="EMBL" id="RCOS01000124">
    <property type="protein sequence ID" value="RSN73288.1"/>
    <property type="molecule type" value="Genomic_DNA"/>
</dbReference>
<dbReference type="InterPro" id="IPR050079">
    <property type="entry name" value="DEAD_box_RNA_helicase"/>
</dbReference>
<comment type="caution">
    <text evidence="8">The sequence shown here is derived from an EMBL/GenBank/DDBJ whole genome shotgun (WGS) entry which is preliminary data.</text>
</comment>
<dbReference type="GO" id="GO:0003724">
    <property type="term" value="F:RNA helicase activity"/>
    <property type="evidence" value="ECO:0007669"/>
    <property type="project" value="TreeGrafter"/>
</dbReference>
<name>A0A3R9PUC5_9CREN</name>
<keyword evidence="2" id="KW-0378">Hydrolase</keyword>
<dbReference type="InterPro" id="IPR054712">
    <property type="entry name" value="Cas3-like_dom"/>
</dbReference>
<evidence type="ECO:0000259" key="7">
    <source>
        <dbReference type="PROSITE" id="PS51194"/>
    </source>
</evidence>
<dbReference type="SMART" id="SM00490">
    <property type="entry name" value="HELICc"/>
    <property type="match status" value="1"/>
</dbReference>
<dbReference type="PROSITE" id="PS51194">
    <property type="entry name" value="HELICASE_CTER"/>
    <property type="match status" value="1"/>
</dbReference>
<reference evidence="8 9" key="1">
    <citation type="submission" date="2018-10" db="EMBL/GenBank/DDBJ databases">
        <title>Co-occurring genomic capacity for anaerobic methane metabolism and dissimilatory sulfite reduction discovered in the Korarchaeota.</title>
        <authorList>
            <person name="Mckay L.J."/>
            <person name="Dlakic M."/>
            <person name="Fields M.W."/>
            <person name="Delmont T.O."/>
            <person name="Eren A.M."/>
            <person name="Jay Z.J."/>
            <person name="Klingelsmith K.B."/>
            <person name="Rusch D.B."/>
            <person name="Inskeep W.P."/>
        </authorList>
    </citation>
    <scope>NUCLEOTIDE SEQUENCE [LARGE SCALE GENOMIC DNA]</scope>
    <source>
        <strain evidence="8 9">MDKW</strain>
    </source>
</reference>
<evidence type="ECO:0000256" key="5">
    <source>
        <dbReference type="ARBA" id="ARBA00023118"/>
    </source>
</evidence>
<dbReference type="Proteomes" id="UP000277582">
    <property type="component" value="Unassembled WGS sequence"/>
</dbReference>
<dbReference type="SMART" id="SM00487">
    <property type="entry name" value="DEXDc"/>
    <property type="match status" value="1"/>
</dbReference>
<dbReference type="Gene3D" id="3.40.50.300">
    <property type="entry name" value="P-loop containing nucleotide triphosphate hydrolases"/>
    <property type="match status" value="2"/>
</dbReference>
<dbReference type="InterPro" id="IPR027417">
    <property type="entry name" value="P-loop_NTPase"/>
</dbReference>
<organism evidence="8 9">
    <name type="scientific">Candidatus Methanodesulfokora washburnensis</name>
    <dbReference type="NCBI Taxonomy" id="2478471"/>
    <lineage>
        <taxon>Archaea</taxon>
        <taxon>Thermoproteota</taxon>
        <taxon>Candidatus Korarchaeia</taxon>
        <taxon>Candidatus Korarchaeia incertae sedis</taxon>
        <taxon>Candidatus Methanodesulfokora</taxon>
    </lineage>
</organism>
<keyword evidence="3" id="KW-0347">Helicase</keyword>
<dbReference type="InterPro" id="IPR001650">
    <property type="entry name" value="Helicase_C-like"/>
</dbReference>
<proteinExistence type="predicted"/>
<dbReference type="PROSITE" id="PS51192">
    <property type="entry name" value="HELICASE_ATP_BIND_1"/>
    <property type="match status" value="1"/>
</dbReference>
<dbReference type="SUPFAM" id="SSF52540">
    <property type="entry name" value="P-loop containing nucleoside triphosphate hydrolases"/>
    <property type="match status" value="1"/>
</dbReference>
<dbReference type="GO" id="GO:0005524">
    <property type="term" value="F:ATP binding"/>
    <property type="evidence" value="ECO:0007669"/>
    <property type="project" value="UniProtKB-KW"/>
</dbReference>
<dbReference type="GO" id="GO:0003676">
    <property type="term" value="F:nucleic acid binding"/>
    <property type="evidence" value="ECO:0007669"/>
    <property type="project" value="InterPro"/>
</dbReference>
<feature type="domain" description="Helicase C-terminal" evidence="7">
    <location>
        <begin position="249"/>
        <end position="400"/>
    </location>
</feature>
<dbReference type="GO" id="GO:0005829">
    <property type="term" value="C:cytosol"/>
    <property type="evidence" value="ECO:0007669"/>
    <property type="project" value="TreeGrafter"/>
</dbReference>